<dbReference type="Pfam" id="PF01694">
    <property type="entry name" value="Rhomboid"/>
    <property type="match status" value="1"/>
</dbReference>
<dbReference type="InterPro" id="IPR022764">
    <property type="entry name" value="Peptidase_S54_rhomboid_dom"/>
</dbReference>
<keyword evidence="6 7" id="KW-0472">Membrane</keyword>
<dbReference type="PANTHER" id="PTHR43731:SF14">
    <property type="entry name" value="PRESENILIN-ASSOCIATED RHOMBOID-LIKE PROTEIN, MITOCHONDRIAL"/>
    <property type="match status" value="1"/>
</dbReference>
<feature type="domain" description="Peptidase S54 rhomboid" evidence="8">
    <location>
        <begin position="148"/>
        <end position="295"/>
    </location>
</feature>
<keyword evidence="5 7" id="KW-1133">Transmembrane helix</keyword>
<dbReference type="InParanoid" id="A0A1Y1YVA0"/>
<dbReference type="Proteomes" id="UP000193498">
    <property type="component" value="Unassembled WGS sequence"/>
</dbReference>
<dbReference type="PANTHER" id="PTHR43731">
    <property type="entry name" value="RHOMBOID PROTEASE"/>
    <property type="match status" value="1"/>
</dbReference>
<dbReference type="InterPro" id="IPR035952">
    <property type="entry name" value="Rhomboid-like_sf"/>
</dbReference>
<dbReference type="GO" id="GO:0016020">
    <property type="term" value="C:membrane"/>
    <property type="evidence" value="ECO:0007669"/>
    <property type="project" value="UniProtKB-SubCell"/>
</dbReference>
<dbReference type="EMBL" id="MCFE01000063">
    <property type="protein sequence ID" value="ORY01950.1"/>
    <property type="molecule type" value="Genomic_DNA"/>
</dbReference>
<accession>A0A1Y1YVA0</accession>
<organism evidence="9 10">
    <name type="scientific">Basidiobolus meristosporus CBS 931.73</name>
    <dbReference type="NCBI Taxonomy" id="1314790"/>
    <lineage>
        <taxon>Eukaryota</taxon>
        <taxon>Fungi</taxon>
        <taxon>Fungi incertae sedis</taxon>
        <taxon>Zoopagomycota</taxon>
        <taxon>Entomophthoromycotina</taxon>
        <taxon>Basidiobolomycetes</taxon>
        <taxon>Basidiobolales</taxon>
        <taxon>Basidiobolaceae</taxon>
        <taxon>Basidiobolus</taxon>
    </lineage>
</organism>
<sequence>MFLPAIRTALSNNTRHLSAQVKSKGIGFLRSESLSTVRAGVFSTTRQVSARSHLIKYPTKPFSTPGPAFFSSKISLPLQSTRGYHVYNARRGFRLSDSGLLYTLIGANVAVYGLWQYGIASYQRFRDGSLFYFLQKNFLLTLHNIKEGRLWTTLTYAFSHMDFTHIGFNMFALWTFGPPVLAVLGQKRFLTLYLGSALAGALGFLCHFKYYEKQRSNFSGLGASGSVMGVMSMFALLYPTSTVLIFFIIPAPAILAVGAFAAYDMLQSYRSPLGKIGHAAHVGGTLFGVGYYFARIRPLLRRL</sequence>
<keyword evidence="10" id="KW-1185">Reference proteome</keyword>
<feature type="transmembrane region" description="Helical" evidence="7">
    <location>
        <begin position="218"/>
        <end position="238"/>
    </location>
</feature>
<dbReference type="GO" id="GO:0004252">
    <property type="term" value="F:serine-type endopeptidase activity"/>
    <property type="evidence" value="ECO:0007669"/>
    <property type="project" value="InterPro"/>
</dbReference>
<evidence type="ECO:0000256" key="5">
    <source>
        <dbReference type="ARBA" id="ARBA00022989"/>
    </source>
</evidence>
<keyword evidence="3 7" id="KW-0812">Transmembrane</keyword>
<comment type="caution">
    <text evidence="9">The sequence shown here is derived from an EMBL/GenBank/DDBJ whole genome shotgun (WGS) entry which is preliminary data.</text>
</comment>
<evidence type="ECO:0000313" key="10">
    <source>
        <dbReference type="Proteomes" id="UP000193498"/>
    </source>
</evidence>
<name>A0A1Y1YVA0_9FUNG</name>
<feature type="transmembrane region" description="Helical" evidence="7">
    <location>
        <begin position="166"/>
        <end position="184"/>
    </location>
</feature>
<evidence type="ECO:0000259" key="8">
    <source>
        <dbReference type="Pfam" id="PF01694"/>
    </source>
</evidence>
<protein>
    <submittedName>
        <fullName evidence="9">Rhomboid-domain-containing protein</fullName>
    </submittedName>
</protein>
<evidence type="ECO:0000313" key="9">
    <source>
        <dbReference type="EMBL" id="ORY01950.1"/>
    </source>
</evidence>
<evidence type="ECO:0000256" key="7">
    <source>
        <dbReference type="SAM" id="Phobius"/>
    </source>
</evidence>
<comment type="subcellular location">
    <subcellularLocation>
        <location evidence="1">Membrane</location>
        <topology evidence="1">Multi-pass membrane protein</topology>
    </subcellularLocation>
</comment>
<feature type="transmembrane region" description="Helical" evidence="7">
    <location>
        <begin position="190"/>
        <end position="211"/>
    </location>
</feature>
<evidence type="ECO:0000256" key="4">
    <source>
        <dbReference type="ARBA" id="ARBA00022801"/>
    </source>
</evidence>
<proteinExistence type="inferred from homology"/>
<evidence type="ECO:0000256" key="1">
    <source>
        <dbReference type="ARBA" id="ARBA00004141"/>
    </source>
</evidence>
<evidence type="ECO:0000256" key="2">
    <source>
        <dbReference type="ARBA" id="ARBA00009045"/>
    </source>
</evidence>
<dbReference type="SUPFAM" id="SSF144091">
    <property type="entry name" value="Rhomboid-like"/>
    <property type="match status" value="1"/>
</dbReference>
<dbReference type="AlphaFoldDB" id="A0A1Y1YVA0"/>
<dbReference type="OrthoDB" id="418595at2759"/>
<reference evidence="9 10" key="1">
    <citation type="submission" date="2016-07" db="EMBL/GenBank/DDBJ databases">
        <title>Pervasive Adenine N6-methylation of Active Genes in Fungi.</title>
        <authorList>
            <consortium name="DOE Joint Genome Institute"/>
            <person name="Mondo S.J."/>
            <person name="Dannebaum R.O."/>
            <person name="Kuo R.C."/>
            <person name="Labutti K."/>
            <person name="Haridas S."/>
            <person name="Kuo A."/>
            <person name="Salamov A."/>
            <person name="Ahrendt S.R."/>
            <person name="Lipzen A."/>
            <person name="Sullivan W."/>
            <person name="Andreopoulos W.B."/>
            <person name="Clum A."/>
            <person name="Lindquist E."/>
            <person name="Daum C."/>
            <person name="Ramamoorthy G.K."/>
            <person name="Gryganskyi A."/>
            <person name="Culley D."/>
            <person name="Magnuson J.K."/>
            <person name="James T.Y."/>
            <person name="O'Malley M.A."/>
            <person name="Stajich J.E."/>
            <person name="Spatafora J.W."/>
            <person name="Visel A."/>
            <person name="Grigoriev I.V."/>
        </authorList>
    </citation>
    <scope>NUCLEOTIDE SEQUENCE [LARGE SCALE GENOMIC DNA]</scope>
    <source>
        <strain evidence="9 10">CBS 931.73</strain>
    </source>
</reference>
<comment type="similarity">
    <text evidence="2">Belongs to the peptidase S54 family.</text>
</comment>
<evidence type="ECO:0000256" key="3">
    <source>
        <dbReference type="ARBA" id="ARBA00022692"/>
    </source>
</evidence>
<dbReference type="STRING" id="1314790.A0A1Y1YVA0"/>
<evidence type="ECO:0000256" key="6">
    <source>
        <dbReference type="ARBA" id="ARBA00023136"/>
    </source>
</evidence>
<gene>
    <name evidence="9" type="ORF">K493DRAFT_88758</name>
</gene>
<dbReference type="InterPro" id="IPR050925">
    <property type="entry name" value="Rhomboid_protease_S54"/>
</dbReference>
<dbReference type="Gene3D" id="1.20.1540.10">
    <property type="entry name" value="Rhomboid-like"/>
    <property type="match status" value="1"/>
</dbReference>
<feature type="transmembrane region" description="Helical" evidence="7">
    <location>
        <begin position="276"/>
        <end position="294"/>
    </location>
</feature>
<feature type="transmembrane region" description="Helical" evidence="7">
    <location>
        <begin position="99"/>
        <end position="117"/>
    </location>
</feature>
<keyword evidence="4" id="KW-0378">Hydrolase</keyword>
<feature type="transmembrane region" description="Helical" evidence="7">
    <location>
        <begin position="244"/>
        <end position="264"/>
    </location>
</feature>